<sequence length="495" mass="55495">MPSFGMGRKLFDCISSRWMKLRRRPLAYDEAQPAAPYLQGVYAPVSEEVTAADLQISGEIPRDLNGMFVQNGANPRFSPGPGHSWFDGDGMVHGVEISDGKPVFRSRFVKTQGLAEDIAAGEATYVGSLSMPGAGKRHKNVANTDLVFHSGKFLALWWEGGQPHELSLPELETKGTFDYNSTLEGGLTSHAKIDPKTGELFFISWGAKPPFLNVGVAADNGRLTRFTEVPLPGPRVQHDMAISDRFICVFDFPMMMDFKRPNQKSLGFVLDDTMPARIALVDRKDTSAPIKWFNVSPCFMWHLSSAWDEGDEFVLVGARIDGATRYTKSGEIRDDLPLVDGEHRFDSHPYMWRLNVKTGQVSERQLDDAFVEFPRVNDNYICSGARYSYMPRIDTSQQTLQANGIYKYDLDSGRRVDLSFPDHHIGYEQSFAPRSGATEEDDGYLVGYVTDKNSLESEFWITPAKTLEDGPVARIKLPQRVPPKFHGRWLDASLF</sequence>
<feature type="binding site" evidence="5">
    <location>
        <position position="238"/>
    </location>
    <ligand>
        <name>Fe cation</name>
        <dbReference type="ChEBI" id="CHEBI:24875"/>
        <note>catalytic</note>
    </ligand>
</feature>
<feature type="binding site" evidence="5">
    <location>
        <position position="302"/>
    </location>
    <ligand>
        <name>Fe cation</name>
        <dbReference type="ChEBI" id="CHEBI:24875"/>
        <note>catalytic</note>
    </ligand>
</feature>
<gene>
    <name evidence="7" type="ORF">D1224_10495</name>
</gene>
<reference evidence="7 8" key="1">
    <citation type="submission" date="2018-08" db="EMBL/GenBank/DDBJ databases">
        <title>Henriciella mobilis sp. nov., isolated from seawater.</title>
        <authorList>
            <person name="Cheng H."/>
            <person name="Wu Y.-H."/>
            <person name="Xu X.-W."/>
            <person name="Guo L.-L."/>
        </authorList>
    </citation>
    <scope>NUCLEOTIDE SEQUENCE [LARGE SCALE GENOMIC DNA]</scope>
    <source>
        <strain evidence="7 8">CCUG66934</strain>
    </source>
</reference>
<evidence type="ECO:0000256" key="5">
    <source>
        <dbReference type="PIRSR" id="PIRSR604294-1"/>
    </source>
</evidence>
<evidence type="ECO:0000313" key="8">
    <source>
        <dbReference type="Proteomes" id="UP000265431"/>
    </source>
</evidence>
<keyword evidence="8" id="KW-1185">Reference proteome</keyword>
<keyword evidence="4 5" id="KW-0408">Iron</keyword>
<evidence type="ECO:0000256" key="3">
    <source>
        <dbReference type="ARBA" id="ARBA00023002"/>
    </source>
</evidence>
<dbReference type="PANTHER" id="PTHR10543:SF89">
    <property type="entry name" value="CAROTENOID 9,10(9',10')-CLEAVAGE DIOXYGENASE 1"/>
    <property type="match status" value="1"/>
</dbReference>
<keyword evidence="2 5" id="KW-0479">Metal-binding</keyword>
<feature type="binding site" evidence="5">
    <location>
        <position position="486"/>
    </location>
    <ligand>
        <name>Fe cation</name>
        <dbReference type="ChEBI" id="CHEBI:24875"/>
        <note>catalytic</note>
    </ligand>
</feature>
<evidence type="ECO:0000256" key="4">
    <source>
        <dbReference type="ARBA" id="ARBA00023004"/>
    </source>
</evidence>
<evidence type="ECO:0000256" key="6">
    <source>
        <dbReference type="RuleBase" id="RU364048"/>
    </source>
</evidence>
<comment type="similarity">
    <text evidence="1 6">Belongs to the carotenoid oxygenase family.</text>
</comment>
<feature type="binding site" evidence="5">
    <location>
        <position position="190"/>
    </location>
    <ligand>
        <name>Fe cation</name>
        <dbReference type="ChEBI" id="CHEBI:24875"/>
        <note>catalytic</note>
    </ligand>
</feature>
<dbReference type="Pfam" id="PF03055">
    <property type="entry name" value="RPE65"/>
    <property type="match status" value="1"/>
</dbReference>
<comment type="cofactor">
    <cofactor evidence="5 6">
        <name>Fe(2+)</name>
        <dbReference type="ChEBI" id="CHEBI:29033"/>
    </cofactor>
    <text evidence="5 6">Binds 1 Fe(2+) ion per subunit.</text>
</comment>
<protein>
    <recommendedName>
        <fullName evidence="6">Dioxygenase</fullName>
        <ecNumber evidence="6">1.13.11.-</ecNumber>
    </recommendedName>
</protein>
<evidence type="ECO:0000313" key="7">
    <source>
        <dbReference type="EMBL" id="RIJ24626.1"/>
    </source>
</evidence>
<keyword evidence="6 7" id="KW-0223">Dioxygenase</keyword>
<dbReference type="EC" id="1.13.11.-" evidence="6"/>
<proteinExistence type="inferred from homology"/>
<dbReference type="Proteomes" id="UP000265431">
    <property type="component" value="Unassembled WGS sequence"/>
</dbReference>
<accession>A0A399QZP8</accession>
<dbReference type="GO" id="GO:0010436">
    <property type="term" value="F:carotenoid dioxygenase activity"/>
    <property type="evidence" value="ECO:0007669"/>
    <property type="project" value="TreeGrafter"/>
</dbReference>
<name>A0A399QZP8_9PROT</name>
<organism evidence="7 8">
    <name type="scientific">Henriciella barbarensis</name>
    <dbReference type="NCBI Taxonomy" id="86342"/>
    <lineage>
        <taxon>Bacteria</taxon>
        <taxon>Pseudomonadati</taxon>
        <taxon>Pseudomonadota</taxon>
        <taxon>Alphaproteobacteria</taxon>
        <taxon>Hyphomonadales</taxon>
        <taxon>Hyphomonadaceae</taxon>
        <taxon>Henriciella</taxon>
    </lineage>
</organism>
<evidence type="ECO:0000256" key="2">
    <source>
        <dbReference type="ARBA" id="ARBA00022723"/>
    </source>
</evidence>
<keyword evidence="3 6" id="KW-0560">Oxidoreductase</keyword>
<dbReference type="PANTHER" id="PTHR10543">
    <property type="entry name" value="BETA-CAROTENE DIOXYGENASE"/>
    <property type="match status" value="1"/>
</dbReference>
<dbReference type="OrthoDB" id="6636843at2"/>
<evidence type="ECO:0000256" key="1">
    <source>
        <dbReference type="ARBA" id="ARBA00006787"/>
    </source>
</evidence>
<dbReference type="GO" id="GO:0046872">
    <property type="term" value="F:metal ion binding"/>
    <property type="evidence" value="ECO:0007669"/>
    <property type="project" value="UniProtKB-KW"/>
</dbReference>
<dbReference type="InterPro" id="IPR004294">
    <property type="entry name" value="Carotenoid_Oase"/>
</dbReference>
<comment type="caution">
    <text evidence="7">The sequence shown here is derived from an EMBL/GenBank/DDBJ whole genome shotgun (WGS) entry which is preliminary data.</text>
</comment>
<dbReference type="GO" id="GO:0016121">
    <property type="term" value="P:carotene catabolic process"/>
    <property type="evidence" value="ECO:0007669"/>
    <property type="project" value="TreeGrafter"/>
</dbReference>
<dbReference type="AlphaFoldDB" id="A0A399QZP8"/>
<dbReference type="EMBL" id="QWGB01000005">
    <property type="protein sequence ID" value="RIJ24626.1"/>
    <property type="molecule type" value="Genomic_DNA"/>
</dbReference>